<reference evidence="8" key="1">
    <citation type="submission" date="2020-01" db="EMBL/GenBank/DDBJ databases">
        <authorList>
            <consortium name="DOE Joint Genome Institute"/>
            <person name="Haridas S."/>
            <person name="Albert R."/>
            <person name="Binder M."/>
            <person name="Bloem J."/>
            <person name="Labutti K."/>
            <person name="Salamov A."/>
            <person name="Andreopoulos B."/>
            <person name="Baker S.E."/>
            <person name="Barry K."/>
            <person name="Bills G."/>
            <person name="Bluhm B.H."/>
            <person name="Cannon C."/>
            <person name="Castanera R."/>
            <person name="Culley D.E."/>
            <person name="Daum C."/>
            <person name="Ezra D."/>
            <person name="Gonzalez J.B."/>
            <person name="Henrissat B."/>
            <person name="Kuo A."/>
            <person name="Liang C."/>
            <person name="Lipzen A."/>
            <person name="Lutzoni F."/>
            <person name="Magnuson J."/>
            <person name="Mondo S."/>
            <person name="Nolan M."/>
            <person name="Ohm R."/>
            <person name="Pangilinan J."/>
            <person name="Park H.-J."/>
            <person name="Ramirez L."/>
            <person name="Alfaro M."/>
            <person name="Sun H."/>
            <person name="Tritt A."/>
            <person name="Yoshinaga Y."/>
            <person name="Zwiers L.-H."/>
            <person name="Turgeon B.G."/>
            <person name="Goodwin S.B."/>
            <person name="Spatafora J.W."/>
            <person name="Crous P.W."/>
            <person name="Grigoriev I.V."/>
        </authorList>
    </citation>
    <scope>NUCLEOTIDE SEQUENCE</scope>
    <source>
        <strain evidence="8">CBS 342.82</strain>
    </source>
</reference>
<dbReference type="CDD" id="cd12307">
    <property type="entry name" value="RRM_NIFK_like"/>
    <property type="match status" value="1"/>
</dbReference>
<evidence type="ECO:0000256" key="4">
    <source>
        <dbReference type="PROSITE-ProRule" id="PRU00176"/>
    </source>
</evidence>
<dbReference type="PANTHER" id="PTHR46754">
    <property type="entry name" value="MKI67 FHA DOMAIN-INTERACTING NUCLEOLAR PHOSPHOPROTEIN"/>
    <property type="match status" value="1"/>
</dbReference>
<evidence type="ECO:0000256" key="3">
    <source>
        <dbReference type="ARBA" id="ARBA00023242"/>
    </source>
</evidence>
<feature type="non-terminal residue" evidence="8">
    <location>
        <position position="150"/>
    </location>
</feature>
<gene>
    <name evidence="8" type="ORF">K489DRAFT_292800</name>
</gene>
<feature type="region of interest" description="Disordered" evidence="5">
    <location>
        <begin position="102"/>
        <end position="150"/>
    </location>
</feature>
<evidence type="ECO:0000313" key="8">
    <source>
        <dbReference type="RefSeq" id="XP_033457381.1"/>
    </source>
</evidence>
<dbReference type="GO" id="GO:0005730">
    <property type="term" value="C:nucleolus"/>
    <property type="evidence" value="ECO:0007669"/>
    <property type="project" value="UniProtKB-SubCell"/>
</dbReference>
<dbReference type="GeneID" id="54358032"/>
<evidence type="ECO:0000259" key="6">
    <source>
        <dbReference type="PROSITE" id="PS50102"/>
    </source>
</evidence>
<evidence type="ECO:0000256" key="2">
    <source>
        <dbReference type="ARBA" id="ARBA00022884"/>
    </source>
</evidence>
<comment type="subcellular location">
    <subcellularLocation>
        <location evidence="1">Nucleus</location>
        <location evidence="1">Nucleolus</location>
    </subcellularLocation>
</comment>
<accession>A0A6J3LX68</accession>
<evidence type="ECO:0000256" key="1">
    <source>
        <dbReference type="ARBA" id="ARBA00004604"/>
    </source>
</evidence>
<feature type="non-terminal residue" evidence="8">
    <location>
        <position position="1"/>
    </location>
</feature>
<sequence>ENTPGTIYIGRLPHGFFERQLRAYYSQFGTIKNLRLARNKRTGKSQHHAFIEFASGAVADIVVKTMDKYLLFGHIMQVRRVPAEAVNEKMWKAGRSVKGGRIMPRNRIERSHLRRGAEREKWEQRVEREENRRKDKSEKLKELGYEFEMP</sequence>
<dbReference type="InterPro" id="IPR012677">
    <property type="entry name" value="Nucleotide-bd_a/b_plait_sf"/>
</dbReference>
<dbReference type="Proteomes" id="UP000504637">
    <property type="component" value="Unplaced"/>
</dbReference>
<dbReference type="PROSITE" id="PS50102">
    <property type="entry name" value="RRM"/>
    <property type="match status" value="1"/>
</dbReference>
<feature type="compositionally biased region" description="Basic and acidic residues" evidence="5">
    <location>
        <begin position="106"/>
        <end position="144"/>
    </location>
</feature>
<evidence type="ECO:0000256" key="5">
    <source>
        <dbReference type="SAM" id="MobiDB-lite"/>
    </source>
</evidence>
<dbReference type="AlphaFoldDB" id="A0A6J3LX68"/>
<dbReference type="InterPro" id="IPR035979">
    <property type="entry name" value="RBD_domain_sf"/>
</dbReference>
<dbReference type="SMART" id="SM00360">
    <property type="entry name" value="RRM"/>
    <property type="match status" value="1"/>
</dbReference>
<reference evidence="8" key="2">
    <citation type="submission" date="2020-04" db="EMBL/GenBank/DDBJ databases">
        <authorList>
            <consortium name="NCBI Genome Project"/>
        </authorList>
    </citation>
    <scope>NUCLEOTIDE SEQUENCE</scope>
    <source>
        <strain evidence="8">CBS 342.82</strain>
    </source>
</reference>
<feature type="domain" description="RRM" evidence="6">
    <location>
        <begin position="5"/>
        <end position="83"/>
    </location>
</feature>
<reference evidence="8" key="3">
    <citation type="submission" date="2025-08" db="UniProtKB">
        <authorList>
            <consortium name="RefSeq"/>
        </authorList>
    </citation>
    <scope>IDENTIFICATION</scope>
    <source>
        <strain evidence="8">CBS 342.82</strain>
    </source>
</reference>
<dbReference type="RefSeq" id="XP_033457381.1">
    <property type="nucleotide sequence ID" value="XM_033600232.1"/>
</dbReference>
<dbReference type="Gene3D" id="3.30.70.330">
    <property type="match status" value="1"/>
</dbReference>
<evidence type="ECO:0000313" key="7">
    <source>
        <dbReference type="Proteomes" id="UP000504637"/>
    </source>
</evidence>
<dbReference type="GO" id="GO:0003723">
    <property type="term" value="F:RNA binding"/>
    <property type="evidence" value="ECO:0007669"/>
    <property type="project" value="UniProtKB-UniRule"/>
</dbReference>
<keyword evidence="7" id="KW-1185">Reference proteome</keyword>
<name>A0A6J3LX68_9PEZI</name>
<dbReference type="Pfam" id="PF00076">
    <property type="entry name" value="RRM_1"/>
    <property type="match status" value="1"/>
</dbReference>
<protein>
    <submittedName>
        <fullName evidence="8">RNA-binding domain-containing protein</fullName>
    </submittedName>
</protein>
<dbReference type="InterPro" id="IPR000504">
    <property type="entry name" value="RRM_dom"/>
</dbReference>
<keyword evidence="3" id="KW-0539">Nucleus</keyword>
<dbReference type="SUPFAM" id="SSF54928">
    <property type="entry name" value="RNA-binding domain, RBD"/>
    <property type="match status" value="1"/>
</dbReference>
<dbReference type="OrthoDB" id="21467at2759"/>
<keyword evidence="2 4" id="KW-0694">RNA-binding</keyword>
<proteinExistence type="predicted"/>
<organism evidence="8">
    <name type="scientific">Dissoconium aciculare CBS 342.82</name>
    <dbReference type="NCBI Taxonomy" id="1314786"/>
    <lineage>
        <taxon>Eukaryota</taxon>
        <taxon>Fungi</taxon>
        <taxon>Dikarya</taxon>
        <taxon>Ascomycota</taxon>
        <taxon>Pezizomycotina</taxon>
        <taxon>Dothideomycetes</taxon>
        <taxon>Dothideomycetidae</taxon>
        <taxon>Mycosphaerellales</taxon>
        <taxon>Dissoconiaceae</taxon>
        <taxon>Dissoconium</taxon>
    </lineage>
</organism>